<evidence type="ECO:0000313" key="1">
    <source>
        <dbReference type="EMBL" id="KTB29044.1"/>
    </source>
</evidence>
<protein>
    <submittedName>
        <fullName evidence="1">Uncharacterized protein</fullName>
    </submittedName>
</protein>
<accession>A0A0W0EYD1</accession>
<proteinExistence type="predicted"/>
<gene>
    <name evidence="1" type="ORF">WG66_18380</name>
</gene>
<sequence>MPTILPMSKSDSTRLSVDSWYLRVFGVGVMVQSGCSSMSAAVLCFSGVPCGLGVFPPPFLKPLSFGTIAVFVTLLRAIEAAPLTPPVFVRFAAVSWADSIFIALSSQHPSTCPVGTFDQVVVTDQQGLMGTTRSLRHAKHVSFC</sequence>
<name>A0A0W0EYD1_MONRR</name>
<comment type="caution">
    <text evidence="1">The sequence shown here is derived from an EMBL/GenBank/DDBJ whole genome shotgun (WGS) entry which is preliminary data.</text>
</comment>
<dbReference type="AlphaFoldDB" id="A0A0W0EYD1"/>
<dbReference type="EMBL" id="LATX01002456">
    <property type="protein sequence ID" value="KTB29044.1"/>
    <property type="molecule type" value="Genomic_DNA"/>
</dbReference>
<reference evidence="1 2" key="1">
    <citation type="submission" date="2015-12" db="EMBL/GenBank/DDBJ databases">
        <title>Draft genome sequence of Moniliophthora roreri, the causal agent of frosty pod rot of cacao.</title>
        <authorList>
            <person name="Aime M.C."/>
            <person name="Diaz-Valderrama J.R."/>
            <person name="Kijpornyongpan T."/>
            <person name="Phillips-Mora W."/>
        </authorList>
    </citation>
    <scope>NUCLEOTIDE SEQUENCE [LARGE SCALE GENOMIC DNA]</scope>
    <source>
        <strain evidence="1 2">MCA 2952</strain>
    </source>
</reference>
<dbReference type="Proteomes" id="UP000054988">
    <property type="component" value="Unassembled WGS sequence"/>
</dbReference>
<evidence type="ECO:0000313" key="2">
    <source>
        <dbReference type="Proteomes" id="UP000054988"/>
    </source>
</evidence>
<organism evidence="1 2">
    <name type="scientific">Moniliophthora roreri</name>
    <name type="common">Frosty pod rot fungus</name>
    <name type="synonym">Monilia roreri</name>
    <dbReference type="NCBI Taxonomy" id="221103"/>
    <lineage>
        <taxon>Eukaryota</taxon>
        <taxon>Fungi</taxon>
        <taxon>Dikarya</taxon>
        <taxon>Basidiomycota</taxon>
        <taxon>Agaricomycotina</taxon>
        <taxon>Agaricomycetes</taxon>
        <taxon>Agaricomycetidae</taxon>
        <taxon>Agaricales</taxon>
        <taxon>Marasmiineae</taxon>
        <taxon>Marasmiaceae</taxon>
        <taxon>Moniliophthora</taxon>
    </lineage>
</organism>